<gene>
    <name evidence="3" type="ORF">BRSU_2392</name>
</gene>
<dbReference type="Pfam" id="PF00892">
    <property type="entry name" value="EamA"/>
    <property type="match status" value="2"/>
</dbReference>
<sequence length="289" mass="32131">MAIFLLIGVMALSASAIFVKLANAPSSIIAFYRIFISFCFISVITISKKSSRKELLSISRKEIILSIISGLSLALHYFLWFQSLSLTSVASSTVIVTLQPLFAFVAGHFFFKEQYSKLAILGFVIAVMGSVIIGWGDFQISSKALLGDFIAFISSGLISTYFIIGQYTRKRLSALTWISLTYFSAFIFLGILSYIMKIPFIGYSLNTWINILGITFISTMLGQVIFTWLLKYFSATIISMTILGEAVGTCILGYFILHESISFKQFVGIAVILIGIGLFLWEKRKTISQ</sequence>
<feature type="transmembrane region" description="Helical" evidence="1">
    <location>
        <begin position="144"/>
        <end position="164"/>
    </location>
</feature>
<name>A0A0G4KAF8_9SPIR</name>
<dbReference type="SUPFAM" id="SSF103481">
    <property type="entry name" value="Multidrug resistance efflux transporter EmrE"/>
    <property type="match status" value="2"/>
</dbReference>
<feature type="transmembrane region" description="Helical" evidence="1">
    <location>
        <begin position="208"/>
        <end position="230"/>
    </location>
</feature>
<reference evidence="4" key="1">
    <citation type="submission" date="2015-04" db="EMBL/GenBank/DDBJ databases">
        <authorList>
            <person name="Mushtaq Mamoona"/>
        </authorList>
    </citation>
    <scope>NUCLEOTIDE SEQUENCE [LARGE SCALE GENOMIC DNA]</scope>
    <source>
        <strain evidence="4">AN4859/03</strain>
    </source>
</reference>
<dbReference type="RefSeq" id="WP_048595644.1">
    <property type="nucleotide sequence ID" value="NZ_CVLB01000002.1"/>
</dbReference>
<dbReference type="AlphaFoldDB" id="A0A0G4KAF8"/>
<feature type="transmembrane region" description="Helical" evidence="1">
    <location>
        <begin position="118"/>
        <end position="138"/>
    </location>
</feature>
<feature type="domain" description="EamA" evidence="2">
    <location>
        <begin position="2"/>
        <end position="134"/>
    </location>
</feature>
<dbReference type="OrthoDB" id="9790852at2"/>
<dbReference type="GO" id="GO:0016020">
    <property type="term" value="C:membrane"/>
    <property type="evidence" value="ECO:0007669"/>
    <property type="project" value="InterPro"/>
</dbReference>
<organism evidence="3 4">
    <name type="scientific">Brachyspira suanatina</name>
    <dbReference type="NCBI Taxonomy" id="381802"/>
    <lineage>
        <taxon>Bacteria</taxon>
        <taxon>Pseudomonadati</taxon>
        <taxon>Spirochaetota</taxon>
        <taxon>Spirochaetia</taxon>
        <taxon>Brachyspirales</taxon>
        <taxon>Brachyspiraceae</taxon>
        <taxon>Brachyspira</taxon>
    </lineage>
</organism>
<feature type="domain" description="EamA" evidence="2">
    <location>
        <begin position="146"/>
        <end position="280"/>
    </location>
</feature>
<protein>
    <submittedName>
        <fullName evidence="3">Membrane protein</fullName>
    </submittedName>
</protein>
<keyword evidence="1" id="KW-0812">Transmembrane</keyword>
<evidence type="ECO:0000313" key="3">
    <source>
        <dbReference type="EMBL" id="CRF35004.1"/>
    </source>
</evidence>
<keyword evidence="4" id="KW-1185">Reference proteome</keyword>
<dbReference type="InterPro" id="IPR037185">
    <property type="entry name" value="EmrE-like"/>
</dbReference>
<dbReference type="PANTHER" id="PTHR22911">
    <property type="entry name" value="ACYL-MALONYL CONDENSING ENZYME-RELATED"/>
    <property type="match status" value="1"/>
</dbReference>
<feature type="transmembrane region" description="Helical" evidence="1">
    <location>
        <begin position="89"/>
        <end position="111"/>
    </location>
</feature>
<dbReference type="InterPro" id="IPR000620">
    <property type="entry name" value="EamA_dom"/>
</dbReference>
<feature type="transmembrane region" description="Helical" evidence="1">
    <location>
        <begin position="176"/>
        <end position="196"/>
    </location>
</feature>
<dbReference type="PANTHER" id="PTHR22911:SF76">
    <property type="entry name" value="EAMA DOMAIN-CONTAINING PROTEIN"/>
    <property type="match status" value="1"/>
</dbReference>
<feature type="transmembrane region" description="Helical" evidence="1">
    <location>
        <begin position="63"/>
        <end position="83"/>
    </location>
</feature>
<feature type="transmembrane region" description="Helical" evidence="1">
    <location>
        <begin position="263"/>
        <end position="281"/>
    </location>
</feature>
<evidence type="ECO:0000256" key="1">
    <source>
        <dbReference type="SAM" id="Phobius"/>
    </source>
</evidence>
<feature type="transmembrane region" description="Helical" evidence="1">
    <location>
        <begin position="26"/>
        <end position="47"/>
    </location>
</feature>
<accession>A0A0G4KAF8</accession>
<evidence type="ECO:0000313" key="4">
    <source>
        <dbReference type="Proteomes" id="UP000043763"/>
    </source>
</evidence>
<dbReference type="EMBL" id="CVLB01000002">
    <property type="protein sequence ID" value="CRF35004.1"/>
    <property type="molecule type" value="Genomic_DNA"/>
</dbReference>
<keyword evidence="1" id="KW-0472">Membrane</keyword>
<proteinExistence type="predicted"/>
<dbReference type="Proteomes" id="UP000043763">
    <property type="component" value="Unassembled WGS sequence"/>
</dbReference>
<feature type="transmembrane region" description="Helical" evidence="1">
    <location>
        <begin position="237"/>
        <end position="257"/>
    </location>
</feature>
<keyword evidence="1" id="KW-1133">Transmembrane helix</keyword>
<evidence type="ECO:0000259" key="2">
    <source>
        <dbReference type="Pfam" id="PF00892"/>
    </source>
</evidence>